<dbReference type="PANTHER" id="PTHR42923:SF46">
    <property type="entry name" value="AMINE OXIDASE"/>
    <property type="match status" value="1"/>
</dbReference>
<evidence type="ECO:0000313" key="3">
    <source>
        <dbReference type="Proteomes" id="UP001163203"/>
    </source>
</evidence>
<feature type="domain" description="Amine oxidase" evidence="1">
    <location>
        <begin position="13"/>
        <end position="438"/>
    </location>
</feature>
<sequence>MSEVETVVVGAGLAGLTCALQLAGHRREVLLLEARDVAGGRTSSWEERGMPVDSGLHRVLGCGTELPRLLRRAGMSLDEVVYWEDELEFRTPGGTRAVLGASPLYNPLRTLLGPLVSWDLLAPWDLASLVPFLTAGVARYLADPDGLDRFSLSAFARRWRVTDTAVGNLLVPASAGVFFLPPSRYSAANFFGLLVPALPGIHRTRVGAFRGGMTEVLADPLVAAIRARGGEVRTGTEVLGVRMDLGAAAPEVTGVDTAAGTVGARHVVVATDPGNAQRLLAPLARHPWFRRLLSAPTTPAVTVQFELDRPALPVDRTTFGPGTVLAAFSEQSRTTFPHAEGRLSVILEEPERFLAASEDEIAKTVIADAARIGLDLDRHLLRHRVVRYPHDFLSLEPGHLADRPSQHTPVRGLVLAGDYTRQRWLSTMEGAVLSGELAFQELEQT</sequence>
<dbReference type="EMBL" id="CP113836">
    <property type="protein sequence ID" value="WAL69251.1"/>
    <property type="molecule type" value="Genomic_DNA"/>
</dbReference>
<evidence type="ECO:0000259" key="1">
    <source>
        <dbReference type="Pfam" id="PF01593"/>
    </source>
</evidence>
<keyword evidence="3" id="KW-1185">Reference proteome</keyword>
<dbReference type="Pfam" id="PF01593">
    <property type="entry name" value="Amino_oxidase"/>
    <property type="match status" value="1"/>
</dbReference>
<accession>A0ABY7BA72</accession>
<proteinExistence type="predicted"/>
<dbReference type="SUPFAM" id="SSF51905">
    <property type="entry name" value="FAD/NAD(P)-binding domain"/>
    <property type="match status" value="1"/>
</dbReference>
<organism evidence="2 3">
    <name type="scientific">Amycolatopsis cynarae</name>
    <dbReference type="NCBI Taxonomy" id="2995223"/>
    <lineage>
        <taxon>Bacteria</taxon>
        <taxon>Bacillati</taxon>
        <taxon>Actinomycetota</taxon>
        <taxon>Actinomycetes</taxon>
        <taxon>Pseudonocardiales</taxon>
        <taxon>Pseudonocardiaceae</taxon>
        <taxon>Amycolatopsis</taxon>
    </lineage>
</organism>
<protein>
    <submittedName>
        <fullName evidence="2">NAD(P)/FAD-dependent oxidoreductase</fullName>
    </submittedName>
</protein>
<dbReference type="Proteomes" id="UP001163203">
    <property type="component" value="Chromosome"/>
</dbReference>
<gene>
    <name evidence="2" type="ORF">ORV05_16255</name>
</gene>
<dbReference type="InterPro" id="IPR002937">
    <property type="entry name" value="Amino_oxidase"/>
</dbReference>
<dbReference type="InterPro" id="IPR050464">
    <property type="entry name" value="Zeta_carotene_desat/Oxidored"/>
</dbReference>
<name>A0ABY7BA72_9PSEU</name>
<evidence type="ECO:0000313" key="2">
    <source>
        <dbReference type="EMBL" id="WAL69251.1"/>
    </source>
</evidence>
<dbReference type="InterPro" id="IPR036188">
    <property type="entry name" value="FAD/NAD-bd_sf"/>
</dbReference>
<dbReference type="PANTHER" id="PTHR42923">
    <property type="entry name" value="PROTOPORPHYRINOGEN OXIDASE"/>
    <property type="match status" value="1"/>
</dbReference>
<dbReference type="RefSeq" id="WP_268759338.1">
    <property type="nucleotide sequence ID" value="NZ_CP113836.1"/>
</dbReference>
<reference evidence="2" key="1">
    <citation type="submission" date="2022-11" db="EMBL/GenBank/DDBJ databases">
        <authorList>
            <person name="Mo P."/>
        </authorList>
    </citation>
    <scope>NUCLEOTIDE SEQUENCE</scope>
    <source>
        <strain evidence="2">HUAS 11-8</strain>
    </source>
</reference>
<dbReference type="Gene3D" id="3.50.50.60">
    <property type="entry name" value="FAD/NAD(P)-binding domain"/>
    <property type="match status" value="1"/>
</dbReference>